<dbReference type="Pfam" id="PF00512">
    <property type="entry name" value="HisKA"/>
    <property type="match status" value="1"/>
</dbReference>
<dbReference type="InterPro" id="IPR001610">
    <property type="entry name" value="PAC"/>
</dbReference>
<evidence type="ECO:0000256" key="8">
    <source>
        <dbReference type="ARBA" id="ARBA00023012"/>
    </source>
</evidence>
<dbReference type="InterPro" id="IPR036097">
    <property type="entry name" value="HisK_dim/P_sf"/>
</dbReference>
<evidence type="ECO:0000256" key="4">
    <source>
        <dbReference type="ARBA" id="ARBA00022679"/>
    </source>
</evidence>
<dbReference type="PRINTS" id="PR00344">
    <property type="entry name" value="BCTRLSENSOR"/>
</dbReference>
<dbReference type="SMART" id="SM00086">
    <property type="entry name" value="PAC"/>
    <property type="match status" value="1"/>
</dbReference>
<dbReference type="InterPro" id="IPR001789">
    <property type="entry name" value="Sig_transdc_resp-reg_receiver"/>
</dbReference>
<feature type="coiled-coil region" evidence="10">
    <location>
        <begin position="87"/>
        <end position="142"/>
    </location>
</feature>
<dbReference type="InterPro" id="IPR004358">
    <property type="entry name" value="Sig_transdc_His_kin-like_C"/>
</dbReference>
<evidence type="ECO:0000313" key="14">
    <source>
        <dbReference type="EMBL" id="NKC32259.1"/>
    </source>
</evidence>
<dbReference type="PANTHER" id="PTHR43065:SF46">
    <property type="entry name" value="C4-DICARBOXYLATE TRANSPORT SENSOR PROTEIN DCTB"/>
    <property type="match status" value="1"/>
</dbReference>
<evidence type="ECO:0000259" key="11">
    <source>
        <dbReference type="PROSITE" id="PS50109"/>
    </source>
</evidence>
<dbReference type="InterPro" id="IPR005467">
    <property type="entry name" value="His_kinase_dom"/>
</dbReference>
<proteinExistence type="predicted"/>
<dbReference type="PROSITE" id="PS50110">
    <property type="entry name" value="RESPONSE_REGULATORY"/>
    <property type="match status" value="1"/>
</dbReference>
<reference evidence="14 15" key="1">
    <citation type="submission" date="2020-03" db="EMBL/GenBank/DDBJ databases">
        <title>Roseomonas selenitidurans sp. nov. isolated from urban soil.</title>
        <authorList>
            <person name="Liu H."/>
        </authorList>
    </citation>
    <scope>NUCLEOTIDE SEQUENCE [LARGE SCALE GENOMIC DNA]</scope>
    <source>
        <strain evidence="14 15">BU-1</strain>
    </source>
</reference>
<keyword evidence="8" id="KW-0902">Two-component regulatory system</keyword>
<dbReference type="SUPFAM" id="SSF55785">
    <property type="entry name" value="PYP-like sensor domain (PAS domain)"/>
    <property type="match status" value="1"/>
</dbReference>
<keyword evidence="5" id="KW-0547">Nucleotide-binding</keyword>
<dbReference type="Pfam" id="PF08447">
    <property type="entry name" value="PAS_3"/>
    <property type="match status" value="1"/>
</dbReference>
<dbReference type="SMART" id="SM00387">
    <property type="entry name" value="HATPase_c"/>
    <property type="match status" value="1"/>
</dbReference>
<keyword evidence="7" id="KW-0067">ATP-binding</keyword>
<dbReference type="Pfam" id="PF02518">
    <property type="entry name" value="HATPase_c"/>
    <property type="match status" value="1"/>
</dbReference>
<evidence type="ECO:0000256" key="5">
    <source>
        <dbReference type="ARBA" id="ARBA00022741"/>
    </source>
</evidence>
<dbReference type="EC" id="2.7.13.3" evidence="2"/>
<dbReference type="InterPro" id="IPR035965">
    <property type="entry name" value="PAS-like_dom_sf"/>
</dbReference>
<evidence type="ECO:0000256" key="6">
    <source>
        <dbReference type="ARBA" id="ARBA00022777"/>
    </source>
</evidence>
<dbReference type="InterPro" id="IPR011006">
    <property type="entry name" value="CheY-like_superfamily"/>
</dbReference>
<dbReference type="PROSITE" id="PS50109">
    <property type="entry name" value="HIS_KIN"/>
    <property type="match status" value="1"/>
</dbReference>
<dbReference type="Gene3D" id="2.10.70.100">
    <property type="match status" value="1"/>
</dbReference>
<evidence type="ECO:0000259" key="12">
    <source>
        <dbReference type="PROSITE" id="PS50110"/>
    </source>
</evidence>
<dbReference type="SUPFAM" id="SSF47384">
    <property type="entry name" value="Homodimeric domain of signal transducing histidine kinase"/>
    <property type="match status" value="1"/>
</dbReference>
<feature type="coiled-coil region" evidence="10">
    <location>
        <begin position="10"/>
        <end position="58"/>
    </location>
</feature>
<dbReference type="Gene3D" id="3.30.450.20">
    <property type="entry name" value="PAS domain"/>
    <property type="match status" value="1"/>
</dbReference>
<sequence>MDGGGDEAESERTAAELEQLRVALEDVRNQAADLLADRNRLADEVAHARRRLREVEGQLMQREAAAEQARSLLRQPAVPPAEAAAHAENLQVALEELQVIAEELEQANTALAQANALLEQRVKERTAELAAANARLRDSEERLRLAQSYAGAGTWDWDILNDRVEWSEEYFDLYGLDPSTVRPSYAAWVASIHSADRAVAEAALQACLRRTTPEFKVEYRILHPHRGLRWLSGRGRLVCDRAGRPVRLIGLNLDITDRKLAELTLEDANRGLRREVEQEVRAREAAQAQLFQTLKLEALGQLTGGVAHDFNNLLSVITSGIALLRTAEDPARREKLAEAMAQAARRGADLTRRLLTFARRQTLHPGPLELRGWLTEMRELLARTLRGDITIEIEMQPDLWPVLVDAGELELALLNLAVNARDAMPRGGRLRLRAQNASLSRAGSPDLVDGDYVRLCIADNGIGMTPDVLSRAFEPFFTTKEAGHGTGLGLAQVYGFVRQSGGAARVQSEPGRGTTVSLLLPRAPAEAVQAASRETPPQLPDTRPLDLLLVEDDEAVAALTADMLRHLGHRVRRVSSAAAALRALAAGPPPDLVMTDVVMPGGQDGLDLARRLASERPGLPVVLCSGFSGAPARVEALGLPLLRKPFGLDELRSALAQASS</sequence>
<evidence type="ECO:0000259" key="13">
    <source>
        <dbReference type="PROSITE" id="PS50113"/>
    </source>
</evidence>
<keyword evidence="3 9" id="KW-0597">Phosphoprotein</keyword>
<dbReference type="SMART" id="SM00388">
    <property type="entry name" value="HisKA"/>
    <property type="match status" value="1"/>
</dbReference>
<dbReference type="PROSITE" id="PS50113">
    <property type="entry name" value="PAC"/>
    <property type="match status" value="1"/>
</dbReference>
<evidence type="ECO:0000313" key="15">
    <source>
        <dbReference type="Proteomes" id="UP000787635"/>
    </source>
</evidence>
<keyword evidence="15" id="KW-1185">Reference proteome</keyword>
<keyword evidence="4" id="KW-0808">Transferase</keyword>
<accession>A0ABX1E507</accession>
<dbReference type="Proteomes" id="UP000787635">
    <property type="component" value="Unassembled WGS sequence"/>
</dbReference>
<dbReference type="InterPro" id="IPR013655">
    <property type="entry name" value="PAS_fold_3"/>
</dbReference>
<evidence type="ECO:0000256" key="10">
    <source>
        <dbReference type="SAM" id="Coils"/>
    </source>
</evidence>
<dbReference type="Gene3D" id="3.40.50.2300">
    <property type="match status" value="1"/>
</dbReference>
<dbReference type="InterPro" id="IPR003594">
    <property type="entry name" value="HATPase_dom"/>
</dbReference>
<dbReference type="Gene3D" id="3.30.565.10">
    <property type="entry name" value="Histidine kinase-like ATPase, C-terminal domain"/>
    <property type="match status" value="1"/>
</dbReference>
<evidence type="ECO:0000256" key="1">
    <source>
        <dbReference type="ARBA" id="ARBA00000085"/>
    </source>
</evidence>
<feature type="domain" description="PAC" evidence="13">
    <location>
        <begin position="215"/>
        <end position="267"/>
    </location>
</feature>
<dbReference type="SUPFAM" id="SSF52172">
    <property type="entry name" value="CheY-like"/>
    <property type="match status" value="1"/>
</dbReference>
<dbReference type="Gene3D" id="1.10.287.130">
    <property type="match status" value="1"/>
</dbReference>
<keyword evidence="10" id="KW-0175">Coiled coil</keyword>
<dbReference type="CDD" id="cd00130">
    <property type="entry name" value="PAS"/>
    <property type="match status" value="1"/>
</dbReference>
<organism evidence="14 15">
    <name type="scientific">Falsiroseomonas selenitidurans</name>
    <dbReference type="NCBI Taxonomy" id="2716335"/>
    <lineage>
        <taxon>Bacteria</taxon>
        <taxon>Pseudomonadati</taxon>
        <taxon>Pseudomonadota</taxon>
        <taxon>Alphaproteobacteria</taxon>
        <taxon>Acetobacterales</taxon>
        <taxon>Roseomonadaceae</taxon>
        <taxon>Falsiroseomonas</taxon>
    </lineage>
</organism>
<dbReference type="PANTHER" id="PTHR43065">
    <property type="entry name" value="SENSOR HISTIDINE KINASE"/>
    <property type="match status" value="1"/>
</dbReference>
<gene>
    <name evidence="14" type="ORF">HEQ75_15460</name>
</gene>
<evidence type="ECO:0000256" key="7">
    <source>
        <dbReference type="ARBA" id="ARBA00022840"/>
    </source>
</evidence>
<feature type="domain" description="Histidine kinase" evidence="11">
    <location>
        <begin position="305"/>
        <end position="524"/>
    </location>
</feature>
<dbReference type="EMBL" id="JAAVNE010000024">
    <property type="protein sequence ID" value="NKC32259.1"/>
    <property type="molecule type" value="Genomic_DNA"/>
</dbReference>
<dbReference type="Pfam" id="PF00072">
    <property type="entry name" value="Response_reg"/>
    <property type="match status" value="1"/>
</dbReference>
<dbReference type="SMART" id="SM00448">
    <property type="entry name" value="REC"/>
    <property type="match status" value="1"/>
</dbReference>
<evidence type="ECO:0000256" key="2">
    <source>
        <dbReference type="ARBA" id="ARBA00012438"/>
    </source>
</evidence>
<dbReference type="InterPro" id="IPR003661">
    <property type="entry name" value="HisK_dim/P_dom"/>
</dbReference>
<dbReference type="InterPro" id="IPR000700">
    <property type="entry name" value="PAS-assoc_C"/>
</dbReference>
<feature type="modified residue" description="4-aspartylphosphate" evidence="9">
    <location>
        <position position="596"/>
    </location>
</feature>
<comment type="caution">
    <text evidence="14">The sequence shown here is derived from an EMBL/GenBank/DDBJ whole genome shotgun (WGS) entry which is preliminary data.</text>
</comment>
<dbReference type="SUPFAM" id="SSF55874">
    <property type="entry name" value="ATPase domain of HSP90 chaperone/DNA topoisomerase II/histidine kinase"/>
    <property type="match status" value="1"/>
</dbReference>
<comment type="catalytic activity">
    <reaction evidence="1">
        <text>ATP + protein L-histidine = ADP + protein N-phospho-L-histidine.</text>
        <dbReference type="EC" id="2.7.13.3"/>
    </reaction>
</comment>
<dbReference type="InterPro" id="IPR036890">
    <property type="entry name" value="HATPase_C_sf"/>
</dbReference>
<keyword evidence="6" id="KW-0418">Kinase</keyword>
<evidence type="ECO:0000256" key="9">
    <source>
        <dbReference type="PROSITE-ProRule" id="PRU00169"/>
    </source>
</evidence>
<evidence type="ECO:0000256" key="3">
    <source>
        <dbReference type="ARBA" id="ARBA00022553"/>
    </source>
</evidence>
<feature type="domain" description="Response regulatory" evidence="12">
    <location>
        <begin position="546"/>
        <end position="659"/>
    </location>
</feature>
<dbReference type="RefSeq" id="WP_168032167.1">
    <property type="nucleotide sequence ID" value="NZ_JAAVNE010000024.1"/>
</dbReference>
<dbReference type="InterPro" id="IPR000014">
    <property type="entry name" value="PAS"/>
</dbReference>
<name>A0ABX1E507_9PROT</name>
<protein>
    <recommendedName>
        <fullName evidence="2">histidine kinase</fullName>
        <ecNumber evidence="2">2.7.13.3</ecNumber>
    </recommendedName>
</protein>